<accession>A0A511HPB8</accession>
<keyword evidence="3" id="KW-1185">Reference proteome</keyword>
<proteinExistence type="predicted"/>
<gene>
    <name evidence="1" type="ORF">MVI01_69890</name>
    <name evidence="2" type="ORF">SAMN04488504_102130</name>
</gene>
<protein>
    <recommendedName>
        <fullName evidence="5">Phage gp6-like head-tail connector protein</fullName>
    </recommendedName>
</protein>
<dbReference type="Proteomes" id="UP000321224">
    <property type="component" value="Unassembled WGS sequence"/>
</dbReference>
<organism evidence="1 4">
    <name type="scientific">Myxococcus virescens</name>
    <dbReference type="NCBI Taxonomy" id="83456"/>
    <lineage>
        <taxon>Bacteria</taxon>
        <taxon>Pseudomonadati</taxon>
        <taxon>Myxococcota</taxon>
        <taxon>Myxococcia</taxon>
        <taxon>Myxococcales</taxon>
        <taxon>Cystobacterineae</taxon>
        <taxon>Myxococcaceae</taxon>
        <taxon>Myxococcus</taxon>
    </lineage>
</organism>
<dbReference type="Proteomes" id="UP000198717">
    <property type="component" value="Unassembled WGS sequence"/>
</dbReference>
<evidence type="ECO:0000313" key="1">
    <source>
        <dbReference type="EMBL" id="GEL75205.1"/>
    </source>
</evidence>
<reference evidence="2 3" key="1">
    <citation type="submission" date="2016-10" db="EMBL/GenBank/DDBJ databases">
        <authorList>
            <person name="Varghese N."/>
            <person name="Submissions S."/>
        </authorList>
    </citation>
    <scope>NUCLEOTIDE SEQUENCE [LARGE SCALE GENOMIC DNA]</scope>
    <source>
        <strain evidence="2 3">DSM 2260</strain>
    </source>
</reference>
<reference evidence="1 4" key="2">
    <citation type="submission" date="2019-07" db="EMBL/GenBank/DDBJ databases">
        <title>Whole genome shotgun sequence of Myxococcus virescens NBRC 100334.</title>
        <authorList>
            <person name="Hosoyama A."/>
            <person name="Uohara A."/>
            <person name="Ohji S."/>
            <person name="Ichikawa N."/>
        </authorList>
    </citation>
    <scope>NUCLEOTIDE SEQUENCE [LARGE SCALE GENOMIC DNA]</scope>
    <source>
        <strain evidence="1 4">NBRC 100334</strain>
    </source>
</reference>
<dbReference type="RefSeq" id="WP_090487427.1">
    <property type="nucleotide sequence ID" value="NZ_BJVY01000063.1"/>
</dbReference>
<sequence length="227" mass="23793">MALADNALTTVATLAYELGLPEPAAGSPAEKDLERRIAVASKAVEDYCDRRFGRATLTEKVRGMGGQVLMLDRCPVLSITSVTLDGQVVPVAEYECVGVDAAAGLLRTRYGRWANTADWQRGVSPEPLAGTERAAYTVVYVAGYVLPKDAAPGSPSTLPAPLEEACLLTAVASYRAKGRDPSIVSQSLLSASVSYAGSAVNTAIGLGVAGIIPDSAAYMLQPYRRLT</sequence>
<evidence type="ECO:0008006" key="5">
    <source>
        <dbReference type="Google" id="ProtNLM"/>
    </source>
</evidence>
<dbReference type="EMBL" id="FNAJ01000002">
    <property type="protein sequence ID" value="SDD65204.1"/>
    <property type="molecule type" value="Genomic_DNA"/>
</dbReference>
<name>A0A511HPB8_9BACT</name>
<comment type="caution">
    <text evidence="1">The sequence shown here is derived from an EMBL/GenBank/DDBJ whole genome shotgun (WGS) entry which is preliminary data.</text>
</comment>
<evidence type="ECO:0000313" key="4">
    <source>
        <dbReference type="Proteomes" id="UP000321224"/>
    </source>
</evidence>
<evidence type="ECO:0000313" key="3">
    <source>
        <dbReference type="Proteomes" id="UP000198717"/>
    </source>
</evidence>
<dbReference type="AlphaFoldDB" id="A0A511HPB8"/>
<evidence type="ECO:0000313" key="2">
    <source>
        <dbReference type="EMBL" id="SDD65204.1"/>
    </source>
</evidence>
<dbReference type="EMBL" id="BJVY01000063">
    <property type="protein sequence ID" value="GEL75205.1"/>
    <property type="molecule type" value="Genomic_DNA"/>
</dbReference>